<dbReference type="GO" id="GO:0005789">
    <property type="term" value="C:endoplasmic reticulum membrane"/>
    <property type="evidence" value="ECO:0007669"/>
    <property type="project" value="UniProtKB-SubCell"/>
</dbReference>
<evidence type="ECO:0000256" key="21">
    <source>
        <dbReference type="ARBA" id="ARBA00023098"/>
    </source>
</evidence>
<dbReference type="PANTHER" id="PTHR24302:SF47">
    <property type="entry name" value="CYTOCHROME P450"/>
    <property type="match status" value="1"/>
</dbReference>
<dbReference type="GO" id="GO:0005506">
    <property type="term" value="F:iron ion binding"/>
    <property type="evidence" value="ECO:0007669"/>
    <property type="project" value="InterPro"/>
</dbReference>
<keyword evidence="18 36" id="KW-1133">Transmembrane helix</keyword>
<dbReference type="SUPFAM" id="SSF48264">
    <property type="entry name" value="Cytochrome P450"/>
    <property type="match status" value="1"/>
</dbReference>
<keyword evidence="12 34" id="KW-0349">Heme</keyword>
<evidence type="ECO:0000256" key="26">
    <source>
        <dbReference type="ARBA" id="ARBA00033404"/>
    </source>
</evidence>
<dbReference type="GO" id="GO:0020037">
    <property type="term" value="F:heme binding"/>
    <property type="evidence" value="ECO:0007669"/>
    <property type="project" value="InterPro"/>
</dbReference>
<evidence type="ECO:0000256" key="35">
    <source>
        <dbReference type="RuleBase" id="RU000461"/>
    </source>
</evidence>
<evidence type="ECO:0000256" key="33">
    <source>
        <dbReference type="ARBA" id="ARBA00054825"/>
    </source>
</evidence>
<evidence type="ECO:0000256" key="29">
    <source>
        <dbReference type="ARBA" id="ARBA00036475"/>
    </source>
</evidence>
<dbReference type="Pfam" id="PF00067">
    <property type="entry name" value="p450"/>
    <property type="match status" value="1"/>
</dbReference>
<keyword evidence="20 34" id="KW-0408">Iron</keyword>
<evidence type="ECO:0000256" key="5">
    <source>
        <dbReference type="ARBA" id="ARBA00004477"/>
    </source>
</evidence>
<evidence type="ECO:0000256" key="19">
    <source>
        <dbReference type="ARBA" id="ARBA00023002"/>
    </source>
</evidence>
<evidence type="ECO:0000256" key="12">
    <source>
        <dbReference type="ARBA" id="ARBA00022617"/>
    </source>
</evidence>
<evidence type="ECO:0000256" key="15">
    <source>
        <dbReference type="ARBA" id="ARBA00022824"/>
    </source>
</evidence>
<feature type="transmembrane region" description="Helical" evidence="36">
    <location>
        <begin position="12"/>
        <end position="31"/>
    </location>
</feature>
<evidence type="ECO:0000256" key="24">
    <source>
        <dbReference type="ARBA" id="ARBA00023235"/>
    </source>
</evidence>
<keyword evidence="9" id="KW-0644">Prostaglandin metabolism</keyword>
<evidence type="ECO:0000256" key="34">
    <source>
        <dbReference type="PIRSR" id="PIRSR602401-1"/>
    </source>
</evidence>
<dbReference type="GO" id="GO:0106256">
    <property type="term" value="F:hydroperoxy icosatetraenoate dehydratase activity"/>
    <property type="evidence" value="ECO:0007669"/>
    <property type="project" value="UniProtKB-EC"/>
</dbReference>
<dbReference type="InterPro" id="IPR036396">
    <property type="entry name" value="Cyt_P450_sf"/>
</dbReference>
<dbReference type="Proteomes" id="UP000275408">
    <property type="component" value="Unassembled WGS sequence"/>
</dbReference>
<dbReference type="PRINTS" id="PR00463">
    <property type="entry name" value="EP450I"/>
</dbReference>
<keyword evidence="15" id="KW-0256">Endoplasmic reticulum</keyword>
<name>A0A3M6TBS8_POCDA</name>
<dbReference type="GO" id="GO:0008395">
    <property type="term" value="F:steroid hydroxylase activity"/>
    <property type="evidence" value="ECO:0007669"/>
    <property type="project" value="TreeGrafter"/>
</dbReference>
<comment type="catalytic activity">
    <reaction evidence="28">
        <text>prostaglandin H2 = (12S)-hydroxy-(5Z,8E,10E)-heptadecatrienoate + malonaldehyde</text>
        <dbReference type="Rhea" id="RHEA:48644"/>
        <dbReference type="ChEBI" id="CHEBI:57405"/>
        <dbReference type="ChEBI" id="CHEBI:90694"/>
        <dbReference type="ChEBI" id="CHEBI:566274"/>
    </reaction>
</comment>
<dbReference type="OrthoDB" id="1470350at2759"/>
<gene>
    <name evidence="37" type="ORF">pdam_00024719</name>
</gene>
<keyword evidence="14 34" id="KW-0479">Metal-binding</keyword>
<organism evidence="37 38">
    <name type="scientific">Pocillopora damicornis</name>
    <name type="common">Cauliflower coral</name>
    <name type="synonym">Millepora damicornis</name>
    <dbReference type="NCBI Taxonomy" id="46731"/>
    <lineage>
        <taxon>Eukaryota</taxon>
        <taxon>Metazoa</taxon>
        <taxon>Cnidaria</taxon>
        <taxon>Anthozoa</taxon>
        <taxon>Hexacorallia</taxon>
        <taxon>Scleractinia</taxon>
        <taxon>Astrocoeniina</taxon>
        <taxon>Pocilloporidae</taxon>
        <taxon>Pocillopora</taxon>
    </lineage>
</organism>
<dbReference type="GO" id="GO:0004796">
    <property type="term" value="F:thromboxane-A synthase activity"/>
    <property type="evidence" value="ECO:0007669"/>
    <property type="project" value="UniProtKB-EC"/>
</dbReference>
<comment type="catalytic activity">
    <reaction evidence="1">
        <text>(15S)-hydroperoxy-(5Z,8Z,11Z,13E)-eicosatetraenoate = 15-oxo-(5Z,8Z,11Z,13E)-eicosatetraenoate + H2O</text>
        <dbReference type="Rhea" id="RHEA:48636"/>
        <dbReference type="ChEBI" id="CHEBI:15377"/>
        <dbReference type="ChEBI" id="CHEBI:57410"/>
        <dbReference type="ChEBI" id="CHEBI:57446"/>
    </reaction>
    <physiologicalReaction direction="left-to-right" evidence="1">
        <dbReference type="Rhea" id="RHEA:48637"/>
    </physiologicalReaction>
</comment>
<evidence type="ECO:0000256" key="16">
    <source>
        <dbReference type="ARBA" id="ARBA00022832"/>
    </source>
</evidence>
<evidence type="ECO:0000256" key="23">
    <source>
        <dbReference type="ARBA" id="ARBA00023160"/>
    </source>
</evidence>
<dbReference type="STRING" id="46731.A0A3M6TBS8"/>
<keyword evidence="35" id="KW-0503">Monooxygenase</keyword>
<feature type="binding site" description="axial binding residue" evidence="34">
    <location>
        <position position="444"/>
    </location>
    <ligand>
        <name>heme</name>
        <dbReference type="ChEBI" id="CHEBI:30413"/>
    </ligand>
    <ligandPart>
        <name>Fe</name>
        <dbReference type="ChEBI" id="CHEBI:18248"/>
    </ligandPart>
</feature>
<evidence type="ECO:0000256" key="8">
    <source>
        <dbReference type="ARBA" id="ARBA00013084"/>
    </source>
</evidence>
<reference evidence="37 38" key="1">
    <citation type="journal article" date="2018" name="Sci. Rep.">
        <title>Comparative analysis of the Pocillopora damicornis genome highlights role of immune system in coral evolution.</title>
        <authorList>
            <person name="Cunning R."/>
            <person name="Bay R.A."/>
            <person name="Gillette P."/>
            <person name="Baker A.C."/>
            <person name="Traylor-Knowles N."/>
        </authorList>
    </citation>
    <scope>NUCLEOTIDE SEQUENCE [LARGE SCALE GENOMIC DNA]</scope>
    <source>
        <strain evidence="37">RSMAS</strain>
        <tissue evidence="37">Whole animal</tissue>
    </source>
</reference>
<accession>A0A3M6TBS8</accession>
<evidence type="ECO:0000256" key="22">
    <source>
        <dbReference type="ARBA" id="ARBA00023136"/>
    </source>
</evidence>
<comment type="subunit">
    <text evidence="7">Monomer.</text>
</comment>
<evidence type="ECO:0000256" key="27">
    <source>
        <dbReference type="ARBA" id="ARBA00036380"/>
    </source>
</evidence>
<keyword evidence="21" id="KW-0443">Lipid metabolism</keyword>
<dbReference type="InterPro" id="IPR002401">
    <property type="entry name" value="Cyt_P450_E_grp-I"/>
</dbReference>
<dbReference type="EC" id="4.2.1.152" evidence="8"/>
<protein>
    <recommendedName>
        <fullName evidence="31">Thromboxane-A synthase</fullName>
        <ecNumber evidence="8">4.2.1.152</ecNumber>
        <ecNumber evidence="30">5.3.99.5</ecNumber>
    </recommendedName>
    <alternativeName>
        <fullName evidence="32">Cytochrome P450 5A1</fullName>
    </alternativeName>
    <alternativeName>
        <fullName evidence="26">Hydroperoxy icosatetraenoate dehydratase</fullName>
    </alternativeName>
</protein>
<comment type="caution">
    <text evidence="37">The sequence shown here is derived from an EMBL/GenBank/DDBJ whole genome shotgun (WGS) entry which is preliminary data.</text>
</comment>
<dbReference type="InterPro" id="IPR017972">
    <property type="entry name" value="Cyt_P450_CS"/>
</dbReference>
<evidence type="ECO:0000256" key="11">
    <source>
        <dbReference type="ARBA" id="ARBA00022585"/>
    </source>
</evidence>
<comment type="catalytic activity">
    <reaction evidence="2">
        <text>a hydroperoxyeicosatetraenoate = an oxoeicosatetraenoate + H2O</text>
        <dbReference type="Rhea" id="RHEA:55556"/>
        <dbReference type="ChEBI" id="CHEBI:15377"/>
        <dbReference type="ChEBI" id="CHEBI:59720"/>
        <dbReference type="ChEBI" id="CHEBI:131859"/>
        <dbReference type="EC" id="4.2.1.152"/>
    </reaction>
    <physiologicalReaction direction="left-to-right" evidence="2">
        <dbReference type="Rhea" id="RHEA:55557"/>
    </physiologicalReaction>
</comment>
<evidence type="ECO:0000256" key="32">
    <source>
        <dbReference type="ARBA" id="ARBA00042726"/>
    </source>
</evidence>
<dbReference type="InterPro" id="IPR001128">
    <property type="entry name" value="Cyt_P450"/>
</dbReference>
<evidence type="ECO:0000256" key="1">
    <source>
        <dbReference type="ARBA" id="ARBA00001143"/>
    </source>
</evidence>
<dbReference type="PANTHER" id="PTHR24302">
    <property type="entry name" value="CYTOCHROME P450 FAMILY 3"/>
    <property type="match status" value="1"/>
</dbReference>
<dbReference type="CDD" id="cd11055">
    <property type="entry name" value="CYP3A-like"/>
    <property type="match status" value="1"/>
</dbReference>
<dbReference type="EC" id="5.3.99.5" evidence="30"/>
<evidence type="ECO:0000313" key="37">
    <source>
        <dbReference type="EMBL" id="RMX38769.1"/>
    </source>
</evidence>
<keyword evidence="25" id="KW-0456">Lyase</keyword>
<sequence length="503" mass="56686">MVDSALGLSDLGFYDWIGLLFLLAATVYWFGVSGYTLTSHVCLPGPKPWPYVGNLLDASKYDGLHNAFLAYTEKYGKVFKMYMGRDPIIAVADPEILKNLLVKDFHKFRNRPDFLAGRPPLSKGLFGARDNDWKRVRSILTPTFSSLKMKEIVPIIEEAAGIMASKFENLANEDRSVDVSTPFSQFTLDVILSAGFGLKSDVQTNPDSELLKKATTVFIVPVYVRALSMFPFYRHLRKFIDLNPIQHVDYFETLARGIMKIRRNGSSGRKDLVQLMLETQEVVNNNEVKTLTEEEIVAQCITFLVAGAETTGSTLAMIAYHLASYPEVQDKLLQEIDEATRTRGNLSTYEFVQGLEYLDRVLSEVLRLFTVGFVNVRECMESCVINGVEFPAGVSVYILSYCVHRDPHFWPEPEKFDPNRFLPEVAEKRPTFSYLPFGLGPKQCLGIRLAELEIKTAMVQILQKMKFERGVDSTVSIRLHASTILGPVEPIRVKVVARSHNGP</sequence>
<evidence type="ECO:0000256" key="17">
    <source>
        <dbReference type="ARBA" id="ARBA00022848"/>
    </source>
</evidence>
<dbReference type="EMBL" id="RCHS01003949">
    <property type="protein sequence ID" value="RMX38769.1"/>
    <property type="molecule type" value="Genomic_DNA"/>
</dbReference>
<evidence type="ECO:0000313" key="38">
    <source>
        <dbReference type="Proteomes" id="UP000275408"/>
    </source>
</evidence>
<evidence type="ECO:0000256" key="13">
    <source>
        <dbReference type="ARBA" id="ARBA00022692"/>
    </source>
</evidence>
<evidence type="ECO:0000256" key="10">
    <source>
        <dbReference type="ARBA" id="ARBA00022516"/>
    </source>
</evidence>
<evidence type="ECO:0000256" key="3">
    <source>
        <dbReference type="ARBA" id="ARBA00004174"/>
    </source>
</evidence>
<evidence type="ECO:0000256" key="36">
    <source>
        <dbReference type="SAM" id="Phobius"/>
    </source>
</evidence>
<keyword evidence="11" id="KW-0643">Prostaglandin biosynthesis</keyword>
<keyword evidence="10" id="KW-0444">Lipid biosynthesis</keyword>
<dbReference type="GO" id="GO:0016705">
    <property type="term" value="F:oxidoreductase activity, acting on paired donors, with incorporation or reduction of molecular oxygen"/>
    <property type="evidence" value="ECO:0007669"/>
    <property type="project" value="InterPro"/>
</dbReference>
<keyword evidence="38" id="KW-1185">Reference proteome</keyword>
<evidence type="ECO:0000256" key="7">
    <source>
        <dbReference type="ARBA" id="ARBA00011245"/>
    </source>
</evidence>
<dbReference type="AlphaFoldDB" id="A0A3M6TBS8"/>
<comment type="catalytic activity">
    <reaction evidence="29">
        <text>prostaglandin H2 = thromboxane A2</text>
        <dbReference type="Rhea" id="RHEA:17137"/>
        <dbReference type="ChEBI" id="CHEBI:57405"/>
        <dbReference type="ChEBI" id="CHEBI:57445"/>
        <dbReference type="EC" id="5.3.99.5"/>
    </reaction>
    <physiologicalReaction direction="left-to-right" evidence="29">
        <dbReference type="Rhea" id="RHEA:17138"/>
    </physiologicalReaction>
</comment>
<dbReference type="FunFam" id="1.10.630.10:FF:000042">
    <property type="entry name" value="Cytochrome P450"/>
    <property type="match status" value="1"/>
</dbReference>
<evidence type="ECO:0000256" key="25">
    <source>
        <dbReference type="ARBA" id="ARBA00023239"/>
    </source>
</evidence>
<dbReference type="OMA" id="RVANEAC"/>
<dbReference type="PROSITE" id="PS00086">
    <property type="entry name" value="CYTOCHROME_P450"/>
    <property type="match status" value="1"/>
</dbReference>
<comment type="cofactor">
    <cofactor evidence="34">
        <name>heme</name>
        <dbReference type="ChEBI" id="CHEBI:30413"/>
    </cofactor>
</comment>
<evidence type="ECO:0000256" key="30">
    <source>
        <dbReference type="ARBA" id="ARBA00038872"/>
    </source>
</evidence>
<evidence type="ECO:0000256" key="31">
    <source>
        <dbReference type="ARBA" id="ARBA00040834"/>
    </source>
</evidence>
<keyword evidence="22 36" id="KW-0472">Membrane</keyword>
<evidence type="ECO:0000256" key="20">
    <source>
        <dbReference type="ARBA" id="ARBA00023004"/>
    </source>
</evidence>
<comment type="function">
    <text evidence="33">Catalyzes the conversion of prostaglandin H2 (PGH2) to thromboxane A2 (TXA2), a potent inducer of blood vessel constriction and platelet aggregation. Also cleaves PGH2 to 12-hydroxy-heptadecatrienoicacid (12-HHT) and malondialdehyde, which is known to act as a mediator of DNA damage. 12-HHT and malondialdehyde are formed stoichiometrically in the same amounts as TXA2. Additionally, displays dehydratase activity, toward (15S)-hydroperoxy-(5Z,8Z,11Z,13E)-eicosatetraenoate (15(S)-HPETE) producing 15-KETE and 15-HETE.</text>
</comment>
<evidence type="ECO:0000256" key="2">
    <source>
        <dbReference type="ARBA" id="ARBA00001719"/>
    </source>
</evidence>
<evidence type="ECO:0000256" key="4">
    <source>
        <dbReference type="ARBA" id="ARBA00004406"/>
    </source>
</evidence>
<keyword evidence="13 36" id="KW-0812">Transmembrane</keyword>
<keyword evidence="24" id="KW-0413">Isomerase</keyword>
<keyword evidence="23" id="KW-0275">Fatty acid biosynthesis</keyword>
<proteinExistence type="inferred from homology"/>
<evidence type="ECO:0000256" key="6">
    <source>
        <dbReference type="ARBA" id="ARBA00010617"/>
    </source>
</evidence>
<evidence type="ECO:0000256" key="9">
    <source>
        <dbReference type="ARBA" id="ARBA00022501"/>
    </source>
</evidence>
<keyword evidence="17" id="KW-0492">Microsome</keyword>
<evidence type="ECO:0000256" key="18">
    <source>
        <dbReference type="ARBA" id="ARBA00022989"/>
    </source>
</evidence>
<dbReference type="PRINTS" id="PR00385">
    <property type="entry name" value="P450"/>
</dbReference>
<comment type="subcellular location">
    <subcellularLocation>
        <location evidence="5">Endoplasmic reticulum membrane</location>
        <topology evidence="5">Multi-pass membrane protein</topology>
    </subcellularLocation>
    <subcellularLocation>
        <location evidence="4">Endoplasmic reticulum membrane</location>
        <topology evidence="4">Peripheral membrane protein</topology>
    </subcellularLocation>
    <subcellularLocation>
        <location evidence="3">Microsome membrane</location>
        <topology evidence="3">Peripheral membrane protein</topology>
    </subcellularLocation>
</comment>
<evidence type="ECO:0000256" key="28">
    <source>
        <dbReference type="ARBA" id="ARBA00036424"/>
    </source>
</evidence>
<comment type="catalytic activity">
    <reaction evidence="27">
        <text>(15S)-hydroperoxy-(5Z,8Z,11Z,13E)-eicosatetraenoate + AH2 = (15S)-hydroxy-(5Z,8Z,11Z,13E)-eicosatetraenoate + A + H2O</text>
        <dbReference type="Rhea" id="RHEA:48856"/>
        <dbReference type="ChEBI" id="CHEBI:13193"/>
        <dbReference type="ChEBI" id="CHEBI:15377"/>
        <dbReference type="ChEBI" id="CHEBI:17499"/>
        <dbReference type="ChEBI" id="CHEBI:57409"/>
        <dbReference type="ChEBI" id="CHEBI:57446"/>
    </reaction>
    <physiologicalReaction direction="left-to-right" evidence="27">
        <dbReference type="Rhea" id="RHEA:48857"/>
    </physiologicalReaction>
</comment>
<dbReference type="GO" id="GO:0001516">
    <property type="term" value="P:prostaglandin biosynthetic process"/>
    <property type="evidence" value="ECO:0007669"/>
    <property type="project" value="UniProtKB-KW"/>
</dbReference>
<keyword evidence="19 35" id="KW-0560">Oxidoreductase</keyword>
<dbReference type="InterPro" id="IPR050705">
    <property type="entry name" value="Cytochrome_P450_3A"/>
</dbReference>
<dbReference type="Gene3D" id="1.10.630.10">
    <property type="entry name" value="Cytochrome P450"/>
    <property type="match status" value="1"/>
</dbReference>
<keyword evidence="16" id="KW-0276">Fatty acid metabolism</keyword>
<evidence type="ECO:0000256" key="14">
    <source>
        <dbReference type="ARBA" id="ARBA00022723"/>
    </source>
</evidence>
<comment type="similarity">
    <text evidence="6 35">Belongs to the cytochrome P450 family.</text>
</comment>